<evidence type="ECO:0000313" key="3">
    <source>
        <dbReference type="Proteomes" id="UP000053105"/>
    </source>
</evidence>
<organism evidence="2 3">
    <name type="scientific">Melipona quadrifasciata</name>
    <dbReference type="NCBI Taxonomy" id="166423"/>
    <lineage>
        <taxon>Eukaryota</taxon>
        <taxon>Metazoa</taxon>
        <taxon>Ecdysozoa</taxon>
        <taxon>Arthropoda</taxon>
        <taxon>Hexapoda</taxon>
        <taxon>Insecta</taxon>
        <taxon>Pterygota</taxon>
        <taxon>Neoptera</taxon>
        <taxon>Endopterygota</taxon>
        <taxon>Hymenoptera</taxon>
        <taxon>Apocrita</taxon>
        <taxon>Aculeata</taxon>
        <taxon>Apoidea</taxon>
        <taxon>Anthophila</taxon>
        <taxon>Apidae</taxon>
        <taxon>Melipona</taxon>
    </lineage>
</organism>
<feature type="region of interest" description="Disordered" evidence="1">
    <location>
        <begin position="86"/>
        <end position="106"/>
    </location>
</feature>
<evidence type="ECO:0000313" key="2">
    <source>
        <dbReference type="EMBL" id="KOX73469.1"/>
    </source>
</evidence>
<dbReference type="EMBL" id="KQ435798">
    <property type="protein sequence ID" value="KOX73469.1"/>
    <property type="molecule type" value="Genomic_DNA"/>
</dbReference>
<dbReference type="Proteomes" id="UP000053105">
    <property type="component" value="Unassembled WGS sequence"/>
</dbReference>
<accession>A0A0M9A0R7</accession>
<evidence type="ECO:0000256" key="1">
    <source>
        <dbReference type="SAM" id="MobiDB-lite"/>
    </source>
</evidence>
<name>A0A0M9A0R7_9HYME</name>
<proteinExistence type="predicted"/>
<keyword evidence="3" id="KW-1185">Reference proteome</keyword>
<sequence length="106" mass="11500">MDGPSSLAAVVATTSVWVAGSSHFTEIENDIENSCSNNVLQINRESNYEDRAQVLSPTSAFLATLTERNGLPMGFSLNLKEKRKGPVEELSQEGPNCLNNGMEKLV</sequence>
<reference evidence="2 3" key="1">
    <citation type="submission" date="2015-07" db="EMBL/GenBank/DDBJ databases">
        <title>The genome of Melipona quadrifasciata.</title>
        <authorList>
            <person name="Pan H."/>
            <person name="Kapheim K."/>
        </authorList>
    </citation>
    <scope>NUCLEOTIDE SEQUENCE [LARGE SCALE GENOMIC DNA]</scope>
    <source>
        <strain evidence="2">0111107301</strain>
        <tissue evidence="2">Whole body</tissue>
    </source>
</reference>
<gene>
    <name evidence="2" type="ORF">WN51_14515</name>
</gene>
<protein>
    <submittedName>
        <fullName evidence="2">Uncharacterized protein</fullName>
    </submittedName>
</protein>
<dbReference type="AlphaFoldDB" id="A0A0M9A0R7"/>